<feature type="compositionally biased region" description="Basic residues" evidence="10">
    <location>
        <begin position="15"/>
        <end position="31"/>
    </location>
</feature>
<gene>
    <name evidence="13" type="primary">SLC4A8</name>
</gene>
<dbReference type="Gene3D" id="1.10.287.570">
    <property type="entry name" value="Helical hairpin bin"/>
    <property type="match status" value="1"/>
</dbReference>
<reference evidence="13" key="3">
    <citation type="submission" date="2025-09" db="UniProtKB">
        <authorList>
            <consortium name="Ensembl"/>
        </authorList>
    </citation>
    <scope>IDENTIFICATION</scope>
</reference>
<dbReference type="SUPFAM" id="SSF55804">
    <property type="entry name" value="Phoshotransferase/anion transport protein"/>
    <property type="match status" value="1"/>
</dbReference>
<feature type="compositionally biased region" description="Polar residues" evidence="10">
    <location>
        <begin position="281"/>
        <end position="292"/>
    </location>
</feature>
<evidence type="ECO:0000256" key="8">
    <source>
        <dbReference type="ARBA" id="ARBA00023136"/>
    </source>
</evidence>
<feature type="transmembrane region" description="Helical" evidence="9">
    <location>
        <begin position="762"/>
        <end position="780"/>
    </location>
</feature>
<feature type="region of interest" description="Disordered" evidence="10">
    <location>
        <begin position="434"/>
        <end position="476"/>
    </location>
</feature>
<protein>
    <recommendedName>
        <fullName evidence="9">Anion exchange protein</fullName>
    </recommendedName>
</protein>
<feature type="transmembrane region" description="Helical" evidence="9">
    <location>
        <begin position="622"/>
        <end position="640"/>
    </location>
</feature>
<evidence type="ECO:0000313" key="14">
    <source>
        <dbReference type="Proteomes" id="UP000694553"/>
    </source>
</evidence>
<feature type="domain" description="Band 3 cytoplasmic" evidence="12">
    <location>
        <begin position="72"/>
        <end position="205"/>
    </location>
</feature>
<feature type="transmembrane region" description="Helical" evidence="9">
    <location>
        <begin position="850"/>
        <end position="874"/>
    </location>
</feature>
<dbReference type="PANTHER" id="PTHR11453">
    <property type="entry name" value="ANION EXCHANGE PROTEIN"/>
    <property type="match status" value="1"/>
</dbReference>
<dbReference type="NCBIfam" id="TIGR00834">
    <property type="entry name" value="ae"/>
    <property type="match status" value="1"/>
</dbReference>
<dbReference type="GO" id="GO:0005452">
    <property type="term" value="F:solute:inorganic anion antiporter activity"/>
    <property type="evidence" value="ECO:0007669"/>
    <property type="project" value="InterPro"/>
</dbReference>
<feature type="transmembrane region" description="Helical" evidence="9">
    <location>
        <begin position="810"/>
        <end position="829"/>
    </location>
</feature>
<evidence type="ECO:0000259" key="12">
    <source>
        <dbReference type="Pfam" id="PF07565"/>
    </source>
</evidence>
<evidence type="ECO:0000256" key="5">
    <source>
        <dbReference type="ARBA" id="ARBA00022692"/>
    </source>
</evidence>
<dbReference type="Ensembl" id="ENSCMUT00000035189.1">
    <property type="protein sequence ID" value="ENSCMUP00000029582.1"/>
    <property type="gene ID" value="ENSCMUG00000003196.2"/>
</dbReference>
<keyword evidence="7 9" id="KW-0406">Ion transport</keyword>
<dbReference type="GO" id="GO:0005886">
    <property type="term" value="C:plasma membrane"/>
    <property type="evidence" value="ECO:0007669"/>
    <property type="project" value="UniProtKB-SubCell"/>
</dbReference>
<dbReference type="PANTHER" id="PTHR11453:SF37">
    <property type="entry name" value="ELECTRONEUTRAL SODIUM BICARBONATE EXCHANGER 1"/>
    <property type="match status" value="1"/>
</dbReference>
<feature type="transmembrane region" description="Helical" evidence="9">
    <location>
        <begin position="724"/>
        <end position="742"/>
    </location>
</feature>
<evidence type="ECO:0000256" key="10">
    <source>
        <dbReference type="SAM" id="MobiDB-lite"/>
    </source>
</evidence>
<feature type="domain" description="Band 3 cytoplasmic" evidence="12">
    <location>
        <begin position="395"/>
        <end position="436"/>
    </location>
</feature>
<feature type="transmembrane region" description="Helical" evidence="9">
    <location>
        <begin position="992"/>
        <end position="1009"/>
    </location>
</feature>
<evidence type="ECO:0000256" key="1">
    <source>
        <dbReference type="ARBA" id="ARBA00004651"/>
    </source>
</evidence>
<keyword evidence="5 9" id="KW-0812">Transmembrane</keyword>
<reference evidence="14" key="1">
    <citation type="submission" date="2019-10" db="EMBL/GenBank/DDBJ databases">
        <title>Corvus moneduloides (New Caledonian crow) genome, bCorMon1, primary haplotype.</title>
        <authorList>
            <person name="Rutz C."/>
            <person name="Fungtammasan C."/>
            <person name="Mountcastle J."/>
            <person name="Formenti G."/>
            <person name="Chow W."/>
            <person name="Howe K."/>
            <person name="Steele M.P."/>
            <person name="Fernandes J."/>
            <person name="Gilbert M.T.P."/>
            <person name="Fedrigo O."/>
            <person name="Jarvis E.D."/>
            <person name="Gemmell N."/>
        </authorList>
    </citation>
    <scope>NUCLEOTIDE SEQUENCE [LARGE SCALE GENOMIC DNA]</scope>
</reference>
<feature type="transmembrane region" description="Helical" evidence="9">
    <location>
        <begin position="509"/>
        <end position="531"/>
    </location>
</feature>
<dbReference type="InterPro" id="IPR003020">
    <property type="entry name" value="HCO3_transpt_euk"/>
</dbReference>
<feature type="domain" description="Band 3 cytoplasmic" evidence="12">
    <location>
        <begin position="338"/>
        <end position="391"/>
    </location>
</feature>
<dbReference type="GO" id="GO:0051453">
    <property type="term" value="P:regulation of intracellular pH"/>
    <property type="evidence" value="ECO:0007669"/>
    <property type="project" value="TreeGrafter"/>
</dbReference>
<dbReference type="InterPro" id="IPR016152">
    <property type="entry name" value="PTrfase/Anion_transptr"/>
</dbReference>
<dbReference type="Proteomes" id="UP000694553">
    <property type="component" value="Unassembled WGS sequence"/>
</dbReference>
<dbReference type="GO" id="GO:0008510">
    <property type="term" value="F:sodium:bicarbonate symporter activity"/>
    <property type="evidence" value="ECO:0007669"/>
    <property type="project" value="TreeGrafter"/>
</dbReference>
<feature type="transmembrane region" description="Helical" evidence="9">
    <location>
        <begin position="587"/>
        <end position="610"/>
    </location>
</feature>
<comment type="subcellular location">
    <subcellularLocation>
        <location evidence="1">Cell membrane</location>
        <topology evidence="1">Multi-pass membrane protein</topology>
    </subcellularLocation>
    <subcellularLocation>
        <location evidence="9">Membrane</location>
        <topology evidence="9">Multi-pass membrane protein</topology>
    </subcellularLocation>
</comment>
<evidence type="ECO:0000256" key="4">
    <source>
        <dbReference type="ARBA" id="ARBA00022475"/>
    </source>
</evidence>
<sequence>HRTLYVGVRMPLVRQSHRHHRAHSQKHRKREREKDAVPTDNGMGNLLLSPDTPSQRVQFILGTEEDEQHVPHDLFTELDEICVKEGEDAEWKETARWLKFEEDVEDGGERWSKPYVATLSLHSLFELRSCIINGTVLLDVRATSIEDIADLILAQQEPSPEFDERTRAKVREVLLKKHHHQNERKRNNLLPIVRSFADVSKKQDLHLLEKPGEVLQGSEPGEVLQGLGPGEVSLRVSPGFGTRQGFWVTSSPLDLFWQKRNTPAPPFLPFSVSFSSLPAQTLTPHPSPTTAEAKNGVTPETSAMDLSKVRPVPLSHTSRGALRASFLGNSLRIAGPAQAELHFMKKIPSGAEASNVLVGELDFLQQPLVAFVRLTPAVLLSGMTEVPIPTRSEGQVSSGQVFHDVAYKAKDRADLVAGIDEFLDQVTVLPPGEWDPSIRIEPPKNVPSQEKRKMPGALDESSSHSKPEKHSGPELERTGRLFGGLVLDVKRKAPWFWSDFRDGLSLQCLASFLFLYCACMSPVITFGGLLGEATHGHISAMESLLGASMTGVVYSLFAGQPLTILGSTGPVLVFEKILYKFCKEYTLSYLSLRTCIGLWTAFFCVVLVATDASCLVCYITRFTEEAFASLICIIFIYEALEKLSHLRETFPVHMHSKLDLLTIYYCKCEPPAHPSNETLRFWRSNGINVSGITWGNLTVTECRSLHGEFQGPACGRNGPYAPNVLFWCCILFFSTFALSSLLKKFKTSRYFPTRVRSTVSDFAVFLTIVIMVLIDLGIGIPSPKLHVPHMFKPTRDDRGWLINPIGPNPWWTVLAALIPALLCTILIFMDQQITAVIVNRKEHRLKKGCGYHLDLFMVAVMLGVCSVMGLPWFVAATVLSITHVNSLKVESDCSAPGEQPKFLGIRERARNLLLFPQFIPMPVLYGVFLYMGVSSLRGIQFFDRLKLFWMPAKHQPDFIYLRHVPLRKVHLFTLIQLLCLVLLWAIKASRAAIIFPMMVLALVFVRKVMDFCFSKRELSFLDDLMPESKKKKLDDAKNEAKEEEVTPGAGSLWALRFPIAAAAHP</sequence>
<feature type="transmembrane region" description="Helical" evidence="9">
    <location>
        <begin position="918"/>
        <end position="936"/>
    </location>
</feature>
<reference evidence="13" key="2">
    <citation type="submission" date="2025-08" db="UniProtKB">
        <authorList>
            <consortium name="Ensembl"/>
        </authorList>
    </citation>
    <scope>IDENTIFICATION</scope>
</reference>
<feature type="region of interest" description="Disordered" evidence="10">
    <location>
        <begin position="281"/>
        <end position="302"/>
    </location>
</feature>
<keyword evidence="3 9" id="KW-0813">Transport</keyword>
<proteinExistence type="inferred from homology"/>
<evidence type="ECO:0000256" key="6">
    <source>
        <dbReference type="ARBA" id="ARBA00022989"/>
    </source>
</evidence>
<name>A0A8U7NZI9_CORMO</name>
<evidence type="ECO:0000259" key="11">
    <source>
        <dbReference type="Pfam" id="PF00955"/>
    </source>
</evidence>
<dbReference type="FunFam" id="1.10.287.570:FF:000001">
    <property type="entry name" value="Anion exchange protein"/>
    <property type="match status" value="1"/>
</dbReference>
<evidence type="ECO:0000256" key="7">
    <source>
        <dbReference type="ARBA" id="ARBA00023065"/>
    </source>
</evidence>
<dbReference type="AlphaFoldDB" id="A0A8U7NZI9"/>
<feature type="transmembrane region" description="Helical" evidence="9">
    <location>
        <begin position="969"/>
        <end position="986"/>
    </location>
</feature>
<feature type="region of interest" description="Disordered" evidence="10">
    <location>
        <begin position="15"/>
        <end position="51"/>
    </location>
</feature>
<keyword evidence="8 9" id="KW-0472">Membrane</keyword>
<evidence type="ECO:0000256" key="9">
    <source>
        <dbReference type="RuleBase" id="RU362035"/>
    </source>
</evidence>
<dbReference type="PRINTS" id="PR01231">
    <property type="entry name" value="HCO3TRNSPORT"/>
</dbReference>
<evidence type="ECO:0000256" key="2">
    <source>
        <dbReference type="ARBA" id="ARBA00010993"/>
    </source>
</evidence>
<feature type="domain" description="Bicarbonate transporter-like transmembrane" evidence="11">
    <location>
        <begin position="480"/>
        <end position="1026"/>
    </location>
</feature>
<dbReference type="Gene3D" id="3.40.930.10">
    <property type="entry name" value="Mannitol-specific EII, Chain A"/>
    <property type="match status" value="1"/>
</dbReference>
<keyword evidence="14" id="KW-1185">Reference proteome</keyword>
<dbReference type="Pfam" id="PF00955">
    <property type="entry name" value="HCO3_cotransp"/>
    <property type="match status" value="1"/>
</dbReference>
<dbReference type="GO" id="GO:0008509">
    <property type="term" value="F:monoatomic anion transmembrane transporter activity"/>
    <property type="evidence" value="ECO:0007669"/>
    <property type="project" value="InterPro"/>
</dbReference>
<organism evidence="13 14">
    <name type="scientific">Corvus moneduloides</name>
    <name type="common">New Caledonian crow</name>
    <dbReference type="NCBI Taxonomy" id="1196302"/>
    <lineage>
        <taxon>Eukaryota</taxon>
        <taxon>Metazoa</taxon>
        <taxon>Chordata</taxon>
        <taxon>Craniata</taxon>
        <taxon>Vertebrata</taxon>
        <taxon>Euteleostomi</taxon>
        <taxon>Archelosauria</taxon>
        <taxon>Archosauria</taxon>
        <taxon>Dinosauria</taxon>
        <taxon>Saurischia</taxon>
        <taxon>Theropoda</taxon>
        <taxon>Coelurosauria</taxon>
        <taxon>Aves</taxon>
        <taxon>Neognathae</taxon>
        <taxon>Neoaves</taxon>
        <taxon>Telluraves</taxon>
        <taxon>Australaves</taxon>
        <taxon>Passeriformes</taxon>
        <taxon>Corvoidea</taxon>
        <taxon>Corvidae</taxon>
        <taxon>Corvus</taxon>
    </lineage>
</organism>
<keyword evidence="6 9" id="KW-1133">Transmembrane helix</keyword>
<accession>A0A8U7NZI9</accession>
<dbReference type="Pfam" id="PF07565">
    <property type="entry name" value="Band_3_cyto"/>
    <property type="match status" value="3"/>
</dbReference>
<feature type="compositionally biased region" description="Basic and acidic residues" evidence="10">
    <location>
        <begin position="461"/>
        <end position="476"/>
    </location>
</feature>
<feature type="transmembrane region" description="Helical" evidence="9">
    <location>
        <begin position="543"/>
        <end position="567"/>
    </location>
</feature>
<evidence type="ECO:0000313" key="13">
    <source>
        <dbReference type="Ensembl" id="ENSCMUP00000029582.1"/>
    </source>
</evidence>
<keyword evidence="4" id="KW-1003">Cell membrane</keyword>
<dbReference type="InterPro" id="IPR013769">
    <property type="entry name" value="Band3_cytoplasmic_dom"/>
</dbReference>
<evidence type="ECO:0000256" key="3">
    <source>
        <dbReference type="ARBA" id="ARBA00022448"/>
    </source>
</evidence>
<dbReference type="InterPro" id="IPR011531">
    <property type="entry name" value="HCO3_transpt-like_TM_dom"/>
</dbReference>
<comment type="similarity">
    <text evidence="2 9">Belongs to the anion exchanger (TC 2.A.31) family.</text>
</comment>